<gene>
    <name evidence="2" type="ORF">I598_1305</name>
</gene>
<evidence type="ECO:0000313" key="2">
    <source>
        <dbReference type="EMBL" id="ANC30865.1"/>
    </source>
</evidence>
<sequence>MSVRWNQVDTPAEVEAPLGDLPAPAKPGLVRRWLWLVGLVVTAGVYVARRLIDNPSGELEMWLMLGLLGGLALTAVAALVRYRDDQRLAAETKAVEELRRDARSTTGSVTVSERPAGDDVMLRGLLTYPRGAETAEDTWSLLVADGDAPGPRPGDPVAVWWAPGTDTVVVRYHRGWADDVRGRTRR</sequence>
<feature type="transmembrane region" description="Helical" evidence="1">
    <location>
        <begin position="61"/>
        <end position="80"/>
    </location>
</feature>
<dbReference type="RefSeq" id="WP_068202266.1">
    <property type="nucleotide sequence ID" value="NZ_CP014209.1"/>
</dbReference>
<reference evidence="2 3" key="1">
    <citation type="submission" date="2016-01" db="EMBL/GenBank/DDBJ databases">
        <title>Complete genome sequence of a soil Actinobacterium, Isoptericola dokdonensis DS-3.</title>
        <authorList>
            <person name="Kwon S.-K."/>
            <person name="Kim J.F."/>
        </authorList>
    </citation>
    <scope>NUCLEOTIDE SEQUENCE [LARGE SCALE GENOMIC DNA]</scope>
    <source>
        <strain evidence="2 3">DS-3</strain>
    </source>
</reference>
<dbReference type="Proteomes" id="UP000076794">
    <property type="component" value="Chromosome"/>
</dbReference>
<dbReference type="AlphaFoldDB" id="A0A161I126"/>
<evidence type="ECO:0000256" key="1">
    <source>
        <dbReference type="SAM" id="Phobius"/>
    </source>
</evidence>
<accession>A0A161I126</accession>
<dbReference type="KEGG" id="ido:I598_1305"/>
<proteinExistence type="predicted"/>
<evidence type="ECO:0000313" key="3">
    <source>
        <dbReference type="Proteomes" id="UP000076794"/>
    </source>
</evidence>
<organism evidence="2 3">
    <name type="scientific">Isoptericola dokdonensis DS-3</name>
    <dbReference type="NCBI Taxonomy" id="1300344"/>
    <lineage>
        <taxon>Bacteria</taxon>
        <taxon>Bacillati</taxon>
        <taxon>Actinomycetota</taxon>
        <taxon>Actinomycetes</taxon>
        <taxon>Micrococcales</taxon>
        <taxon>Promicromonosporaceae</taxon>
        <taxon>Isoptericola</taxon>
    </lineage>
</organism>
<protein>
    <submittedName>
        <fullName evidence="2">Uncharacterized protein</fullName>
    </submittedName>
</protein>
<keyword evidence="1" id="KW-0812">Transmembrane</keyword>
<keyword evidence="1" id="KW-0472">Membrane</keyword>
<dbReference type="PATRIC" id="fig|1300344.3.peg.1306"/>
<feature type="transmembrane region" description="Helical" evidence="1">
    <location>
        <begin position="33"/>
        <end position="49"/>
    </location>
</feature>
<dbReference type="EMBL" id="CP014209">
    <property type="protein sequence ID" value="ANC30865.1"/>
    <property type="molecule type" value="Genomic_DNA"/>
</dbReference>
<name>A0A161I126_9MICO</name>
<keyword evidence="1" id="KW-1133">Transmembrane helix</keyword>
<keyword evidence="3" id="KW-1185">Reference proteome</keyword>
<dbReference type="OrthoDB" id="5145813at2"/>
<dbReference type="STRING" id="1300344.I598_1305"/>